<organism evidence="1 2">
    <name type="scientific">Hymenobacter koreensis</name>
    <dbReference type="NCBI Taxonomy" id="1084523"/>
    <lineage>
        <taxon>Bacteria</taxon>
        <taxon>Pseudomonadati</taxon>
        <taxon>Bacteroidota</taxon>
        <taxon>Cytophagia</taxon>
        <taxon>Cytophagales</taxon>
        <taxon>Hymenobacteraceae</taxon>
        <taxon>Hymenobacter</taxon>
    </lineage>
</organism>
<dbReference type="RefSeq" id="WP_345222274.1">
    <property type="nucleotide sequence ID" value="NZ_BAABHA010000002.1"/>
</dbReference>
<keyword evidence="2" id="KW-1185">Reference proteome</keyword>
<proteinExistence type="predicted"/>
<evidence type="ECO:0000313" key="1">
    <source>
        <dbReference type="EMBL" id="GAA4377262.1"/>
    </source>
</evidence>
<name>A0ABP8IWL8_9BACT</name>
<reference evidence="2" key="1">
    <citation type="journal article" date="2019" name="Int. J. Syst. Evol. Microbiol.">
        <title>The Global Catalogue of Microorganisms (GCM) 10K type strain sequencing project: providing services to taxonomists for standard genome sequencing and annotation.</title>
        <authorList>
            <consortium name="The Broad Institute Genomics Platform"/>
            <consortium name="The Broad Institute Genome Sequencing Center for Infectious Disease"/>
            <person name="Wu L."/>
            <person name="Ma J."/>
        </authorList>
    </citation>
    <scope>NUCLEOTIDE SEQUENCE [LARGE SCALE GENOMIC DNA]</scope>
    <source>
        <strain evidence="2">JCM 17924</strain>
    </source>
</reference>
<dbReference type="Proteomes" id="UP001500454">
    <property type="component" value="Unassembled WGS sequence"/>
</dbReference>
<protein>
    <submittedName>
        <fullName evidence="1">Uncharacterized protein</fullName>
    </submittedName>
</protein>
<accession>A0ABP8IWL8</accession>
<sequence length="268" mass="31418">MNPYLSTFDRIRIKEEKDALNPNSSRGYFLSSIIDVLENESSTNEEINEALKSFDIFTSSKRSSLFGERIDNLEQKDLKLLLENKTQQINNSVLSPLDRKKELIREDLAKFVDFKVYNNIEAVFEEWDCVNGQLYEVKFVRPLNLADWQSTIYRCSTMVKILKTIDYYMPNNTDRYRFCYIKKSLYRNTTYVFGYDPANFSFVVKTGVPFAFDDLTNKQAGIHETAREQLHDLLKIMKEELPKEHFEKAFALYVLIKDKKTAKVVLGK</sequence>
<dbReference type="EMBL" id="BAABHA010000002">
    <property type="protein sequence ID" value="GAA4377262.1"/>
    <property type="molecule type" value="Genomic_DNA"/>
</dbReference>
<comment type="caution">
    <text evidence="1">The sequence shown here is derived from an EMBL/GenBank/DDBJ whole genome shotgun (WGS) entry which is preliminary data.</text>
</comment>
<evidence type="ECO:0000313" key="2">
    <source>
        <dbReference type="Proteomes" id="UP001500454"/>
    </source>
</evidence>
<gene>
    <name evidence="1" type="ORF">GCM10023186_12060</name>
</gene>